<evidence type="ECO:0000256" key="2">
    <source>
        <dbReference type="SAM" id="SignalP"/>
    </source>
</evidence>
<evidence type="ECO:0000259" key="3">
    <source>
        <dbReference type="SMART" id="SM00894"/>
    </source>
</evidence>
<accession>A0A4V2F4N0</accession>
<feature type="domain" description="Excalibur calcium-binding" evidence="3">
    <location>
        <begin position="309"/>
        <end position="345"/>
    </location>
</feature>
<evidence type="ECO:0000313" key="4">
    <source>
        <dbReference type="EMBL" id="RZS89889.1"/>
    </source>
</evidence>
<dbReference type="RefSeq" id="WP_231116188.1">
    <property type="nucleotide sequence ID" value="NZ_SGXD01000002.1"/>
</dbReference>
<proteinExistence type="predicted"/>
<keyword evidence="5" id="KW-1185">Reference proteome</keyword>
<dbReference type="AlphaFoldDB" id="A0A4V2F4N0"/>
<reference evidence="4 5" key="1">
    <citation type="submission" date="2019-02" db="EMBL/GenBank/DDBJ databases">
        <title>Genomic Encyclopedia of Type Strains, Phase IV (KMG-IV): sequencing the most valuable type-strain genomes for metagenomic binning, comparative biology and taxonomic classification.</title>
        <authorList>
            <person name="Goeker M."/>
        </authorList>
    </citation>
    <scope>NUCLEOTIDE SEQUENCE [LARGE SCALE GENOMIC DNA]</scope>
    <source>
        <strain evidence="4 5">DSM 45622</strain>
    </source>
</reference>
<comment type="caution">
    <text evidence="4">The sequence shown here is derived from an EMBL/GenBank/DDBJ whole genome shotgun (WGS) entry which is preliminary data.</text>
</comment>
<protein>
    <submittedName>
        <fullName evidence="4">Excalibur calcium-binding domain-containing protein</fullName>
    </submittedName>
</protein>
<dbReference type="InterPro" id="IPR008613">
    <property type="entry name" value="Excalibur_Ca-bd_domain"/>
</dbReference>
<dbReference type="PANTHER" id="PTHR24094">
    <property type="entry name" value="SECRETED PROTEIN"/>
    <property type="match status" value="1"/>
</dbReference>
<feature type="compositionally biased region" description="Basic and acidic residues" evidence="1">
    <location>
        <begin position="334"/>
        <end position="345"/>
    </location>
</feature>
<evidence type="ECO:0000313" key="5">
    <source>
        <dbReference type="Proteomes" id="UP000293638"/>
    </source>
</evidence>
<feature type="region of interest" description="Disordered" evidence="1">
    <location>
        <begin position="324"/>
        <end position="345"/>
    </location>
</feature>
<dbReference type="Pfam" id="PF07510">
    <property type="entry name" value="GmrSD_C"/>
    <property type="match status" value="1"/>
</dbReference>
<dbReference type="SMART" id="SM00894">
    <property type="entry name" value="Excalibur"/>
    <property type="match status" value="1"/>
</dbReference>
<dbReference type="EMBL" id="SGXD01000002">
    <property type="protein sequence ID" value="RZS89889.1"/>
    <property type="molecule type" value="Genomic_DNA"/>
</dbReference>
<name>A0A4V2F4N0_9ACTN</name>
<evidence type="ECO:0000256" key="1">
    <source>
        <dbReference type="SAM" id="MobiDB-lite"/>
    </source>
</evidence>
<keyword evidence="2" id="KW-0732">Signal</keyword>
<dbReference type="InterPro" id="IPR011089">
    <property type="entry name" value="GmrSD_C"/>
</dbReference>
<feature type="chain" id="PRO_5038466209" evidence="2">
    <location>
        <begin position="25"/>
        <end position="345"/>
    </location>
</feature>
<dbReference type="PANTHER" id="PTHR24094:SF15">
    <property type="entry name" value="AMP-DEPENDENT SYNTHETASE_LIGASE DOMAIN-CONTAINING PROTEIN-RELATED"/>
    <property type="match status" value="1"/>
</dbReference>
<feature type="signal peptide" evidence="2">
    <location>
        <begin position="1"/>
        <end position="24"/>
    </location>
</feature>
<organism evidence="4 5">
    <name type="scientific">Motilibacter rhizosphaerae</name>
    <dbReference type="NCBI Taxonomy" id="598652"/>
    <lineage>
        <taxon>Bacteria</taxon>
        <taxon>Bacillati</taxon>
        <taxon>Actinomycetota</taxon>
        <taxon>Actinomycetes</taxon>
        <taxon>Motilibacterales</taxon>
        <taxon>Motilibacteraceae</taxon>
        <taxon>Motilibacter</taxon>
    </lineage>
</organism>
<dbReference type="Proteomes" id="UP000293638">
    <property type="component" value="Unassembled WGS sequence"/>
</dbReference>
<gene>
    <name evidence="4" type="ORF">EV189_1667</name>
</gene>
<dbReference type="Pfam" id="PF05901">
    <property type="entry name" value="Excalibur"/>
    <property type="match status" value="1"/>
</dbReference>
<sequence length="345" mass="35487">MRKPLPSARLTLAAAALSVAVVLAAPLLASGPGASAATASASSTLAGLSVKGRAPLTDYSRSQFGPAWADVDRNGCDTRNDILKRDLKTVTFRAGTRNCVVLTGTLTDPYTGKQLAFLKARASAVQIDHVVALGDAWQTGGQQWDASRRLTFANDPLNLLAVSEAANEAKGDKDAASWLPPSKPFRCSYVARQVAVKAKYGLWMTAAEKAASARVLANCSGQTLPRGGVGLPRPVVSTPAVVPGPVVNPTPTLPPQPVPPVYVPPQPAQTTEAPAPVVVVVPPPADPAPVTTAPAVAATTPPPPAADVYYANCDAVRAAGAAPLYRGQPGYRPGLDRDGDGVACE</sequence>